<organism evidence="1 2">
    <name type="scientific">Daphnia magna</name>
    <dbReference type="NCBI Taxonomy" id="35525"/>
    <lineage>
        <taxon>Eukaryota</taxon>
        <taxon>Metazoa</taxon>
        <taxon>Ecdysozoa</taxon>
        <taxon>Arthropoda</taxon>
        <taxon>Crustacea</taxon>
        <taxon>Branchiopoda</taxon>
        <taxon>Diplostraca</taxon>
        <taxon>Cladocera</taxon>
        <taxon>Anomopoda</taxon>
        <taxon>Daphniidae</taxon>
        <taxon>Daphnia</taxon>
    </lineage>
</organism>
<proteinExistence type="predicted"/>
<evidence type="ECO:0000313" key="2">
    <source>
        <dbReference type="Proteomes" id="UP001234178"/>
    </source>
</evidence>
<keyword evidence="2" id="KW-1185">Reference proteome</keyword>
<dbReference type="EMBL" id="JAOYFB010000037">
    <property type="protein sequence ID" value="KAK4023211.1"/>
    <property type="molecule type" value="Genomic_DNA"/>
</dbReference>
<dbReference type="Proteomes" id="UP001234178">
    <property type="component" value="Unassembled WGS sequence"/>
</dbReference>
<gene>
    <name evidence="1" type="ORF">OUZ56_008634</name>
</gene>
<protein>
    <submittedName>
        <fullName evidence="1">Uncharacterized protein</fullName>
    </submittedName>
</protein>
<reference evidence="1 2" key="1">
    <citation type="journal article" date="2023" name="Nucleic Acids Res.">
        <title>The hologenome of Daphnia magna reveals possible DNA methylation and microbiome-mediated evolution of the host genome.</title>
        <authorList>
            <person name="Chaturvedi A."/>
            <person name="Li X."/>
            <person name="Dhandapani V."/>
            <person name="Marshall H."/>
            <person name="Kissane S."/>
            <person name="Cuenca-Cambronero M."/>
            <person name="Asole G."/>
            <person name="Calvet F."/>
            <person name="Ruiz-Romero M."/>
            <person name="Marangio P."/>
            <person name="Guigo R."/>
            <person name="Rago D."/>
            <person name="Mirbahai L."/>
            <person name="Eastwood N."/>
            <person name="Colbourne J.K."/>
            <person name="Zhou J."/>
            <person name="Mallon E."/>
            <person name="Orsini L."/>
        </authorList>
    </citation>
    <scope>NUCLEOTIDE SEQUENCE [LARGE SCALE GENOMIC DNA]</scope>
    <source>
        <strain evidence="1">LRV0_1</strain>
    </source>
</reference>
<name>A0ABR0ADK7_9CRUS</name>
<evidence type="ECO:0000313" key="1">
    <source>
        <dbReference type="EMBL" id="KAK4023211.1"/>
    </source>
</evidence>
<comment type="caution">
    <text evidence="1">The sequence shown here is derived from an EMBL/GenBank/DDBJ whole genome shotgun (WGS) entry which is preliminary data.</text>
</comment>
<accession>A0ABR0ADK7</accession>
<sequence>MIYIKEAECIQMHAPLRQLASSANGTRSSASPTGRRPCPFIIYSLVHGPHMCARYVDSRTHRSK</sequence>